<evidence type="ECO:0000313" key="1">
    <source>
        <dbReference type="EMBL" id="KAI8532213.1"/>
    </source>
</evidence>
<protein>
    <submittedName>
        <fullName evidence="1">Uncharacterized protein</fullName>
    </submittedName>
</protein>
<sequence length="98" mass="11256">MSKFGLVDGFENGRVGRPFLCVFKDPPTRKSRPPGFAEEEKEEEKKKFPYYAMLLTLLFLGLIVLWSPLDASPFAQKSARRFFGDGVYADYFSFCLEL</sequence>
<evidence type="ECO:0000313" key="2">
    <source>
        <dbReference type="Proteomes" id="UP001062846"/>
    </source>
</evidence>
<dbReference type="EMBL" id="CM046398">
    <property type="protein sequence ID" value="KAI8532213.1"/>
    <property type="molecule type" value="Genomic_DNA"/>
</dbReference>
<accession>A0ACC0LVR3</accession>
<dbReference type="Proteomes" id="UP001062846">
    <property type="component" value="Chromosome 11"/>
</dbReference>
<gene>
    <name evidence="1" type="ORF">RHMOL_Rhmol11G0195500</name>
</gene>
<keyword evidence="2" id="KW-1185">Reference proteome</keyword>
<reference evidence="1" key="1">
    <citation type="submission" date="2022-02" db="EMBL/GenBank/DDBJ databases">
        <title>Plant Genome Project.</title>
        <authorList>
            <person name="Zhang R.-G."/>
        </authorList>
    </citation>
    <scope>NUCLEOTIDE SEQUENCE</scope>
    <source>
        <strain evidence="1">AT1</strain>
    </source>
</reference>
<comment type="caution">
    <text evidence="1">The sequence shown here is derived from an EMBL/GenBank/DDBJ whole genome shotgun (WGS) entry which is preliminary data.</text>
</comment>
<name>A0ACC0LVR3_RHOML</name>
<organism evidence="1 2">
    <name type="scientific">Rhododendron molle</name>
    <name type="common">Chinese azalea</name>
    <name type="synonym">Azalea mollis</name>
    <dbReference type="NCBI Taxonomy" id="49168"/>
    <lineage>
        <taxon>Eukaryota</taxon>
        <taxon>Viridiplantae</taxon>
        <taxon>Streptophyta</taxon>
        <taxon>Embryophyta</taxon>
        <taxon>Tracheophyta</taxon>
        <taxon>Spermatophyta</taxon>
        <taxon>Magnoliopsida</taxon>
        <taxon>eudicotyledons</taxon>
        <taxon>Gunneridae</taxon>
        <taxon>Pentapetalae</taxon>
        <taxon>asterids</taxon>
        <taxon>Ericales</taxon>
        <taxon>Ericaceae</taxon>
        <taxon>Ericoideae</taxon>
        <taxon>Rhodoreae</taxon>
        <taxon>Rhododendron</taxon>
    </lineage>
</organism>
<proteinExistence type="predicted"/>